<feature type="region of interest" description="Disordered" evidence="1">
    <location>
        <begin position="360"/>
        <end position="388"/>
    </location>
</feature>
<feature type="transmembrane region" description="Helical" evidence="2">
    <location>
        <begin position="816"/>
        <end position="841"/>
    </location>
</feature>
<feature type="region of interest" description="Disordered" evidence="1">
    <location>
        <begin position="214"/>
        <end position="299"/>
    </location>
</feature>
<keyword evidence="2" id="KW-1133">Transmembrane helix</keyword>
<evidence type="ECO:0000256" key="2">
    <source>
        <dbReference type="SAM" id="Phobius"/>
    </source>
</evidence>
<feature type="compositionally biased region" description="Basic and acidic residues" evidence="1">
    <location>
        <begin position="233"/>
        <end position="243"/>
    </location>
</feature>
<dbReference type="Proteomes" id="UP001595075">
    <property type="component" value="Unassembled WGS sequence"/>
</dbReference>
<feature type="compositionally biased region" description="Basic and acidic residues" evidence="1">
    <location>
        <begin position="284"/>
        <end position="293"/>
    </location>
</feature>
<keyword evidence="2" id="KW-0812">Transmembrane</keyword>
<accession>A0ABR4BPM3</accession>
<protein>
    <submittedName>
        <fullName evidence="3">Uncharacterized protein</fullName>
    </submittedName>
</protein>
<comment type="caution">
    <text evidence="3">The sequence shown here is derived from an EMBL/GenBank/DDBJ whole genome shotgun (WGS) entry which is preliminary data.</text>
</comment>
<organism evidence="3 4">
    <name type="scientific">Oculimacula yallundae</name>
    <dbReference type="NCBI Taxonomy" id="86028"/>
    <lineage>
        <taxon>Eukaryota</taxon>
        <taxon>Fungi</taxon>
        <taxon>Dikarya</taxon>
        <taxon>Ascomycota</taxon>
        <taxon>Pezizomycotina</taxon>
        <taxon>Leotiomycetes</taxon>
        <taxon>Helotiales</taxon>
        <taxon>Ploettnerulaceae</taxon>
        <taxon>Oculimacula</taxon>
    </lineage>
</organism>
<sequence length="988" mass="110126">MGTDEPSSSRCGDGQENQIERLSAQQLQLEQIERQEQREFQREEAKYIERVRGLSFESESPKRPSTAIRAEHTKEVLPVESNVAKAGKALTPLSKSQSKESMMRHLRISLAVFNMMAKETEAVHRLIASDKSYGQRKGDKDYLPYDWLSCSEESKEVAIMTLSRGGDEYTKRYWIQGDSPKDLGVGGMFRNQKLDDPNFALISAGMLDPRLQRSTTKRSITKDELFAVSSGNEDDHEKDREDNSEYSTDSSDSDSSLSRKSYDADDESLNTSISAGPKVRRSKRPEEPPREQNSRTVRLHITPELIEENARQALLAKNYSRLGSSDTDHSSAAVAEPNTRKWAYETDYFTGILYENNCPIHAPNEGSPGSGKPPGGREEPQQLINTSLSDDRVAKEIATLTAQTPRKRKITFVCDGEKEASKRKIVDIVERPSTPPYTGLPAPKKETIFIQEDEDQSDAAFITSSVPSVADSLFSLMSGSSVSSVIGPEGATERLVDLLLHRPGIGPPLASALALTGVQSVETYLRRSLKAFGIDLRREARTNEQRDAAHFVRFRARNTAHIICNMMGRVIKVAIGEPRDRDHVHSECASDESDSESSNEADEVQDHFQQLETFIQDSDAIKVLQASLEEYIKVIASIPRAAPISDPALLAMQDAQQPTDERCANQTTRVEDVIQRSDFDQAPDFTTRAWPTYLQKFSKSLAVKVGIELPEVALGKERIEWQCRCGMIIRDDFVELRPGGIECYKNSVSRKSSLGGATPCQQPTLRSDSGSTWLLRFCVASLFSLSVYLYFLLTVGANKLFGRTSAGDPLTQLDRLLGFIEAGSLLAFTPYAIAIVLGIYLDRARSSQAAGNTELIASNVVNGKFSAFSDWISNISGIFRMRTSWGDTHIENGLPLHQMPPSSIMQMNDTAVTSANITTTDKSFLLLCHDEGRYATRLLQLDMNSLHSTTDQDIFKALGTSYRSWKGRWTSMISLKTLIWIKFVRFEM</sequence>
<feature type="region of interest" description="Disordered" evidence="1">
    <location>
        <begin position="581"/>
        <end position="604"/>
    </location>
</feature>
<evidence type="ECO:0000313" key="3">
    <source>
        <dbReference type="EMBL" id="KAL2059741.1"/>
    </source>
</evidence>
<feature type="compositionally biased region" description="Low complexity" evidence="1">
    <location>
        <begin position="245"/>
        <end position="259"/>
    </location>
</feature>
<reference evidence="3 4" key="1">
    <citation type="journal article" date="2024" name="Commun. Biol.">
        <title>Comparative genomic analysis of thermophilic fungi reveals convergent evolutionary adaptations and gene losses.</title>
        <authorList>
            <person name="Steindorff A.S."/>
            <person name="Aguilar-Pontes M.V."/>
            <person name="Robinson A.J."/>
            <person name="Andreopoulos B."/>
            <person name="LaButti K."/>
            <person name="Kuo A."/>
            <person name="Mondo S."/>
            <person name="Riley R."/>
            <person name="Otillar R."/>
            <person name="Haridas S."/>
            <person name="Lipzen A."/>
            <person name="Grimwood J."/>
            <person name="Schmutz J."/>
            <person name="Clum A."/>
            <person name="Reid I.D."/>
            <person name="Moisan M.C."/>
            <person name="Butler G."/>
            <person name="Nguyen T.T.M."/>
            <person name="Dewar K."/>
            <person name="Conant G."/>
            <person name="Drula E."/>
            <person name="Henrissat B."/>
            <person name="Hansel C."/>
            <person name="Singer S."/>
            <person name="Hutchinson M.I."/>
            <person name="de Vries R.P."/>
            <person name="Natvig D.O."/>
            <person name="Powell A.J."/>
            <person name="Tsang A."/>
            <person name="Grigoriev I.V."/>
        </authorList>
    </citation>
    <scope>NUCLEOTIDE SEQUENCE [LARGE SCALE GENOMIC DNA]</scope>
    <source>
        <strain evidence="3 4">CBS 494.80</strain>
    </source>
</reference>
<name>A0ABR4BPM3_9HELO</name>
<keyword evidence="4" id="KW-1185">Reference proteome</keyword>
<proteinExistence type="predicted"/>
<dbReference type="EMBL" id="JAZHXI010000027">
    <property type="protein sequence ID" value="KAL2059741.1"/>
    <property type="molecule type" value="Genomic_DNA"/>
</dbReference>
<gene>
    <name evidence="3" type="ORF">VTL71DRAFT_10233</name>
</gene>
<evidence type="ECO:0000313" key="4">
    <source>
        <dbReference type="Proteomes" id="UP001595075"/>
    </source>
</evidence>
<keyword evidence="2" id="KW-0472">Membrane</keyword>
<feature type="transmembrane region" description="Helical" evidence="2">
    <location>
        <begin position="773"/>
        <end position="795"/>
    </location>
</feature>
<feature type="compositionally biased region" description="Acidic residues" evidence="1">
    <location>
        <begin position="589"/>
        <end position="603"/>
    </location>
</feature>
<evidence type="ECO:0000256" key="1">
    <source>
        <dbReference type="SAM" id="MobiDB-lite"/>
    </source>
</evidence>